<keyword evidence="1" id="KW-0175">Coiled coil</keyword>
<dbReference type="Proteomes" id="UP001229486">
    <property type="component" value="Unassembled WGS sequence"/>
</dbReference>
<accession>A0AB73IP71</accession>
<organism evidence="4 5">
    <name type="scientific">Paraburkholderia caledonica</name>
    <dbReference type="NCBI Taxonomy" id="134536"/>
    <lineage>
        <taxon>Bacteria</taxon>
        <taxon>Pseudomonadati</taxon>
        <taxon>Pseudomonadota</taxon>
        <taxon>Betaproteobacteria</taxon>
        <taxon>Burkholderiales</taxon>
        <taxon>Burkholderiaceae</taxon>
        <taxon>Paraburkholderia</taxon>
    </lineage>
</organism>
<comment type="caution">
    <text evidence="4">The sequence shown here is derived from an EMBL/GenBank/DDBJ whole genome shotgun (WGS) entry which is preliminary data.</text>
</comment>
<reference evidence="4" key="1">
    <citation type="submission" date="2023-07" db="EMBL/GenBank/DDBJ databases">
        <title>Sorghum-associated microbial communities from plants grown in Nebraska, USA.</title>
        <authorList>
            <person name="Schachtman D."/>
        </authorList>
    </citation>
    <scope>NUCLEOTIDE SEQUENCE</scope>
    <source>
        <strain evidence="4">DS1061</strain>
    </source>
</reference>
<gene>
    <name evidence="4" type="ORF">J2793_006951</name>
</gene>
<feature type="domain" description="Transposase TnpC homeodomain" evidence="3">
    <location>
        <begin position="33"/>
        <end position="111"/>
    </location>
</feature>
<feature type="region of interest" description="Disordered" evidence="2">
    <location>
        <begin position="67"/>
        <end position="105"/>
    </location>
</feature>
<dbReference type="AlphaFoldDB" id="A0AB73IP71"/>
<evidence type="ECO:0000256" key="2">
    <source>
        <dbReference type="SAM" id="MobiDB-lite"/>
    </source>
</evidence>
<protein>
    <recommendedName>
        <fullName evidence="3">Transposase TnpC homeodomain domain-containing protein</fullName>
    </recommendedName>
</protein>
<name>A0AB73IP71_9BURK</name>
<sequence>MNEDDLSRLPPATQAYIRGLESRNRQLGERIAQLEEQFRLAQSKRFAPSSEKLRDHVFDEAEQIAATEAHDDDIAADTFTLPDTSLPDAPQPPRRSPGRKPLPTHLPRWRIEYDLPDDQKICPCCAHELHRRAKRSVNNCISRRRRPCCSMCVSSTRVGIASATQNARR</sequence>
<dbReference type="Pfam" id="PF13007">
    <property type="entry name" value="LZ_Tnp_IS66"/>
    <property type="match status" value="1"/>
</dbReference>
<evidence type="ECO:0000313" key="4">
    <source>
        <dbReference type="EMBL" id="MDP9651476.1"/>
    </source>
</evidence>
<proteinExistence type="predicted"/>
<dbReference type="InterPro" id="IPR024463">
    <property type="entry name" value="Transposase_TnpC_homeodom"/>
</dbReference>
<evidence type="ECO:0000313" key="5">
    <source>
        <dbReference type="Proteomes" id="UP001229486"/>
    </source>
</evidence>
<feature type="coiled-coil region" evidence="1">
    <location>
        <begin position="17"/>
        <end position="44"/>
    </location>
</feature>
<evidence type="ECO:0000259" key="3">
    <source>
        <dbReference type="Pfam" id="PF13007"/>
    </source>
</evidence>
<evidence type="ECO:0000256" key="1">
    <source>
        <dbReference type="SAM" id="Coils"/>
    </source>
</evidence>
<dbReference type="EMBL" id="JAURTK010000021">
    <property type="protein sequence ID" value="MDP9651476.1"/>
    <property type="molecule type" value="Genomic_DNA"/>
</dbReference>